<reference evidence="2 3" key="1">
    <citation type="journal article" date="2019" name="PLoS Negl. Trop. Dis.">
        <title>Revisiting the worldwide diversity of Leptospira species in the environment.</title>
        <authorList>
            <person name="Vincent A.T."/>
            <person name="Schiettekatte O."/>
            <person name="Bourhy P."/>
            <person name="Veyrier F.J."/>
            <person name="Picardeau M."/>
        </authorList>
    </citation>
    <scope>NUCLEOTIDE SEQUENCE [LARGE SCALE GENOMIC DNA]</scope>
    <source>
        <strain evidence="2 3">201800273</strain>
    </source>
</reference>
<sequence length="105" mass="12002">MPFMCHQLPERSFYYKGSQFPICARCTGVIIGQLLAIISIVSLPIRFGLITYISFMLPASVDWLFQEFIKIKSNNLRRIVTGSLLGFGYVVSCFHLISFVLNYLK</sequence>
<feature type="transmembrane region" description="Helical" evidence="1">
    <location>
        <begin position="47"/>
        <end position="65"/>
    </location>
</feature>
<dbReference type="AlphaFoldDB" id="A0A7I0HQ57"/>
<dbReference type="Pfam" id="PF09858">
    <property type="entry name" value="DUF2085"/>
    <property type="match status" value="1"/>
</dbReference>
<evidence type="ECO:0000313" key="2">
    <source>
        <dbReference type="EMBL" id="TGL03603.1"/>
    </source>
</evidence>
<proteinExistence type="predicted"/>
<organism evidence="2 3">
    <name type="scientific">Leptospira bouyouniensis</name>
    <dbReference type="NCBI Taxonomy" id="2484911"/>
    <lineage>
        <taxon>Bacteria</taxon>
        <taxon>Pseudomonadati</taxon>
        <taxon>Spirochaetota</taxon>
        <taxon>Spirochaetia</taxon>
        <taxon>Leptospirales</taxon>
        <taxon>Leptospiraceae</taxon>
        <taxon>Leptospira</taxon>
    </lineage>
</organism>
<protein>
    <submittedName>
        <fullName evidence="2">DUF2085 domain-containing protein</fullName>
    </submittedName>
</protein>
<gene>
    <name evidence="2" type="ORF">EHQ43_17500</name>
</gene>
<keyword evidence="1" id="KW-0472">Membrane</keyword>
<feature type="transmembrane region" description="Helical" evidence="1">
    <location>
        <begin position="20"/>
        <end position="41"/>
    </location>
</feature>
<dbReference type="InterPro" id="IPR019206">
    <property type="entry name" value="DUF2085_TM"/>
</dbReference>
<accession>A0A7I0HQ57</accession>
<evidence type="ECO:0000256" key="1">
    <source>
        <dbReference type="SAM" id="Phobius"/>
    </source>
</evidence>
<feature type="transmembrane region" description="Helical" evidence="1">
    <location>
        <begin position="86"/>
        <end position="104"/>
    </location>
</feature>
<comment type="caution">
    <text evidence="2">The sequence shown here is derived from an EMBL/GenBank/DDBJ whole genome shotgun (WGS) entry which is preliminary data.</text>
</comment>
<dbReference type="EMBL" id="RQFT01000012">
    <property type="protein sequence ID" value="TGL03603.1"/>
    <property type="molecule type" value="Genomic_DNA"/>
</dbReference>
<keyword evidence="1" id="KW-1133">Transmembrane helix</keyword>
<keyword evidence="1" id="KW-0812">Transmembrane</keyword>
<name>A0A7I0HQ57_9LEPT</name>
<evidence type="ECO:0000313" key="3">
    <source>
        <dbReference type="Proteomes" id="UP000297641"/>
    </source>
</evidence>
<dbReference type="Proteomes" id="UP000297641">
    <property type="component" value="Unassembled WGS sequence"/>
</dbReference>